<feature type="compositionally biased region" description="Basic and acidic residues" evidence="7">
    <location>
        <begin position="59"/>
        <end position="72"/>
    </location>
</feature>
<dbReference type="CDD" id="cd18808">
    <property type="entry name" value="SF1_C_Upf1"/>
    <property type="match status" value="1"/>
</dbReference>
<dbReference type="InterPro" id="IPR041679">
    <property type="entry name" value="DNA2/NAM7-like_C"/>
</dbReference>
<dbReference type="Pfam" id="PF13087">
    <property type="entry name" value="AAA_12"/>
    <property type="match status" value="1"/>
</dbReference>
<evidence type="ECO:0000313" key="10">
    <source>
        <dbReference type="EMBL" id="VWC94377.1"/>
    </source>
</evidence>
<dbReference type="GO" id="GO:0005524">
    <property type="term" value="F:ATP binding"/>
    <property type="evidence" value="ECO:0007669"/>
    <property type="project" value="UniProtKB-KW"/>
</dbReference>
<feature type="compositionally biased region" description="Pro residues" evidence="7">
    <location>
        <begin position="74"/>
        <end position="84"/>
    </location>
</feature>
<feature type="domain" description="DNA2/NAM7 helicase helicase" evidence="8">
    <location>
        <begin position="396"/>
        <end position="499"/>
    </location>
</feature>
<dbReference type="GO" id="GO:0043139">
    <property type="term" value="F:5'-3' DNA helicase activity"/>
    <property type="evidence" value="ECO:0007669"/>
    <property type="project" value="TreeGrafter"/>
</dbReference>
<dbReference type="Pfam" id="PF13086">
    <property type="entry name" value="AAA_11"/>
    <property type="match status" value="2"/>
</dbReference>
<evidence type="ECO:0000256" key="7">
    <source>
        <dbReference type="SAM" id="MobiDB-lite"/>
    </source>
</evidence>
<dbReference type="Gene3D" id="3.40.50.300">
    <property type="entry name" value="P-loop containing nucleotide triphosphate hydrolases"/>
    <property type="match status" value="3"/>
</dbReference>
<keyword evidence="3" id="KW-0378">Hydrolase</keyword>
<dbReference type="Proteomes" id="UP000494260">
    <property type="component" value="Unassembled WGS sequence"/>
</dbReference>
<dbReference type="AlphaFoldDB" id="A0A6P2WJJ8"/>
<keyword evidence="4 10" id="KW-0347">Helicase</keyword>
<feature type="domain" description="DNA2/NAM7 helicase-like C-terminal" evidence="9">
    <location>
        <begin position="1021"/>
        <end position="1158"/>
    </location>
</feature>
<accession>A0A6P2WJJ8</accession>
<feature type="coiled-coil region" evidence="6">
    <location>
        <begin position="666"/>
        <end position="693"/>
    </location>
</feature>
<feature type="region of interest" description="Disordered" evidence="7">
    <location>
        <begin position="59"/>
        <end position="111"/>
    </location>
</feature>
<reference evidence="10 11" key="1">
    <citation type="submission" date="2019-09" db="EMBL/GenBank/DDBJ databases">
        <authorList>
            <person name="Depoorter E."/>
        </authorList>
    </citation>
    <scope>NUCLEOTIDE SEQUENCE [LARGE SCALE GENOMIC DNA]</scope>
    <source>
        <strain evidence="10">R-18109</strain>
    </source>
</reference>
<evidence type="ECO:0000256" key="4">
    <source>
        <dbReference type="ARBA" id="ARBA00022806"/>
    </source>
</evidence>
<dbReference type="InterPro" id="IPR041677">
    <property type="entry name" value="DNA2/NAM7_AAA_11"/>
</dbReference>
<dbReference type="PANTHER" id="PTHR43788">
    <property type="entry name" value="DNA2/NAM7 HELICASE FAMILY MEMBER"/>
    <property type="match status" value="1"/>
</dbReference>
<evidence type="ECO:0000313" key="11">
    <source>
        <dbReference type="Proteomes" id="UP000494260"/>
    </source>
</evidence>
<gene>
    <name evidence="10" type="ORF">BLA18109_04140</name>
</gene>
<evidence type="ECO:0000256" key="2">
    <source>
        <dbReference type="ARBA" id="ARBA00022741"/>
    </source>
</evidence>
<organism evidence="10 11">
    <name type="scientific">Burkholderia lata (strain ATCC 17760 / DSM 23089 / LMG 22485 / NCIMB 9086 / R18194 / 383)</name>
    <dbReference type="NCBI Taxonomy" id="482957"/>
    <lineage>
        <taxon>Bacteria</taxon>
        <taxon>Pseudomonadati</taxon>
        <taxon>Pseudomonadota</taxon>
        <taxon>Betaproteobacteria</taxon>
        <taxon>Burkholderiales</taxon>
        <taxon>Burkholderiaceae</taxon>
        <taxon>Burkholderia</taxon>
        <taxon>Burkholderia cepacia complex</taxon>
    </lineage>
</organism>
<evidence type="ECO:0000259" key="9">
    <source>
        <dbReference type="Pfam" id="PF13087"/>
    </source>
</evidence>
<proteinExistence type="inferred from homology"/>
<dbReference type="InterPro" id="IPR050534">
    <property type="entry name" value="Coronavir_polyprotein_1ab"/>
</dbReference>
<keyword evidence="2" id="KW-0547">Nucleotide-binding</keyword>
<protein>
    <submittedName>
        <fullName evidence="10">Helicase</fullName>
    </submittedName>
</protein>
<sequence>MAVQRPFFNKSIAELEALFISSAADESLRERLRDELNCRDTIRAASLLKRIEESLRRPRTPEVGDAFRERNRPPASPPPPPKPAPSEARSRDAESRPASAEDPASHQGPANEPSAILASWIATEALSPQTYRQPADLANGDPRSVAWINRDELPWTREERSRPKYQLFYQIVLGSIAMDRATRKLIETFGDAEERSGREREKAAIAAILVDRNGCLVDDKGVAISSFSWALPVALEGELSRLGEWTDLEAALVEKLTSRLRRFDPDGEPLPLTRSILLEAYRWLVELLQLPADLIEAPTFAIRVHHYFKAGSTPEVALLNSFFLADLGRAAKLVSTGEPGEALSRFLGLKKVEPSPDLLKDRGTLEALLAPKRFPAARWPSPGGHPLVTLQQAAVNGIRQALTDDAGGIVAVNGPPGTGKTTLLRDIVAGCVLDRAVAMTAFNDPRTAFEASGQKVAAGDRAFFHLYRLPESLRGHEILVASSNNKAVENVSKELPSMKSVGRDIRYLKTVADRLQARRSESGEWIDGEPAWGLIAAVLGNAKNRGEFQQAVWWDDDRSLRLYLKAAKGDSVIREIRDEDGRIVDREIPTVITAESPPTPELAIKQWHTARHAFSTLHASVVAELTAIEQVRETCLKRVDARDAASVARADRDIAADQESGCRQEADRKEAAVLAAESDLEHAERARAVLLRQRPGFVARLFKTRRYAEWSQDYVPLENAAATARQAFTHAVRDRQTAAESLRSAHEALAAADDRLRQAVEIVASLEEKIASFQRAFDVDIVDDTFFENGHETWNLASPWIPESLHQKREALFAAAMNVHQAFIDVAAQKISHNLGALMGAMQAGAFKENEKKALLPDLWATLFMVVPVVSTTFASVDRMLGDVPAESLGYLLIDEAGQATPQSAVGALMRVRKAIVVGDPLQIPPVIALPDRLVIGINDYYRTSHAEWAAPSASVQTVADSASPFQAQFRGDIASRQVGFPLLVHRRCQQPMFEISNRIAYDNQMVYAAGAANEGSIAKILGNSAWFDVNGTASTKWCPAEGAMVIQLLETLARAGLQQPDVYIITPFRIVASELGRALSERDDIFQRFGVDGEKWIRERVGTIHTFQGKEADTVIAVMGAPATTQAGARNWAGSTPNILNVMVSRAKNRMYVVGARSAWERVGHCQDVASLLPPRRAAL</sequence>
<evidence type="ECO:0000256" key="3">
    <source>
        <dbReference type="ARBA" id="ARBA00022801"/>
    </source>
</evidence>
<evidence type="ECO:0000256" key="1">
    <source>
        <dbReference type="ARBA" id="ARBA00007913"/>
    </source>
</evidence>
<dbReference type="PANTHER" id="PTHR43788:SF8">
    <property type="entry name" value="DNA-BINDING PROTEIN SMUBP-2"/>
    <property type="match status" value="1"/>
</dbReference>
<dbReference type="GO" id="GO:0016787">
    <property type="term" value="F:hydrolase activity"/>
    <property type="evidence" value="ECO:0007669"/>
    <property type="project" value="UniProtKB-KW"/>
</dbReference>
<dbReference type="SUPFAM" id="SSF52540">
    <property type="entry name" value="P-loop containing nucleoside triphosphate hydrolases"/>
    <property type="match status" value="1"/>
</dbReference>
<dbReference type="RefSeq" id="WP_174952223.1">
    <property type="nucleotide sequence ID" value="NZ_CABVQH010000014.1"/>
</dbReference>
<dbReference type="EMBL" id="CABVQH010000014">
    <property type="protein sequence ID" value="VWC94377.1"/>
    <property type="molecule type" value="Genomic_DNA"/>
</dbReference>
<feature type="domain" description="DNA2/NAM7 helicase helicase" evidence="8">
    <location>
        <begin position="866"/>
        <end position="928"/>
    </location>
</feature>
<dbReference type="InterPro" id="IPR027417">
    <property type="entry name" value="P-loop_NTPase"/>
</dbReference>
<evidence type="ECO:0000256" key="6">
    <source>
        <dbReference type="SAM" id="Coils"/>
    </source>
</evidence>
<name>A0A6P2WJJ8_BURL3</name>
<evidence type="ECO:0000259" key="8">
    <source>
        <dbReference type="Pfam" id="PF13086"/>
    </source>
</evidence>
<keyword evidence="5" id="KW-0067">ATP-binding</keyword>
<evidence type="ECO:0000256" key="5">
    <source>
        <dbReference type="ARBA" id="ARBA00022840"/>
    </source>
</evidence>
<comment type="similarity">
    <text evidence="1">Belongs to the DNA2/NAM7 helicase family.</text>
</comment>
<feature type="coiled-coil region" evidence="6">
    <location>
        <begin position="749"/>
        <end position="776"/>
    </location>
</feature>
<keyword evidence="6" id="KW-0175">Coiled coil</keyword>
<dbReference type="InterPro" id="IPR047187">
    <property type="entry name" value="SF1_C_Upf1"/>
</dbReference>